<dbReference type="GO" id="GO:0098894">
    <property type="term" value="C:extrinsic component of presynaptic endocytic zone membrane"/>
    <property type="evidence" value="ECO:0007669"/>
    <property type="project" value="TreeGrafter"/>
</dbReference>
<evidence type="ECO:0000256" key="11">
    <source>
        <dbReference type="SAM" id="MobiDB-lite"/>
    </source>
</evidence>
<dbReference type="AlphaFoldDB" id="S4PXT4"/>
<reference evidence="13" key="2">
    <citation type="submission" date="2013-05" db="EMBL/GenBank/DDBJ databases">
        <authorList>
            <person name="Carter J.-M."/>
            <person name="Baker S.C."/>
            <person name="Pink R."/>
            <person name="Carter D.R.F."/>
            <person name="Collins A."/>
            <person name="Tomlin J."/>
            <person name="Gibbs M."/>
            <person name="Breuker C.J."/>
        </authorList>
    </citation>
    <scope>NUCLEOTIDE SEQUENCE</scope>
    <source>
        <tissue evidence="13">Ovary</tissue>
    </source>
</reference>
<evidence type="ECO:0000256" key="8">
    <source>
        <dbReference type="ARBA" id="ARBA00023176"/>
    </source>
</evidence>
<feature type="compositionally biased region" description="Polar residues" evidence="11">
    <location>
        <begin position="408"/>
        <end position="417"/>
    </location>
</feature>
<evidence type="ECO:0000256" key="6">
    <source>
        <dbReference type="ARBA" id="ARBA00023034"/>
    </source>
</evidence>
<dbReference type="GO" id="GO:0005794">
    <property type="term" value="C:Golgi apparatus"/>
    <property type="evidence" value="ECO:0007669"/>
    <property type="project" value="UniProtKB-SubCell"/>
</dbReference>
<dbReference type="RefSeq" id="XP_039760297.1">
    <property type="nucleotide sequence ID" value="XM_039904363.1"/>
</dbReference>
<dbReference type="InterPro" id="IPR011417">
    <property type="entry name" value="ANTH_dom"/>
</dbReference>
<feature type="region of interest" description="Disordered" evidence="11">
    <location>
        <begin position="370"/>
        <end position="419"/>
    </location>
</feature>
<dbReference type="Gene3D" id="1.25.40.90">
    <property type="match status" value="1"/>
</dbReference>
<evidence type="ECO:0000256" key="7">
    <source>
        <dbReference type="ARBA" id="ARBA00023136"/>
    </source>
</evidence>
<comment type="subunit">
    <text evidence="10">Binds clathrin and phosphatidylinositol 4,5-bisphosphate.</text>
</comment>
<name>S4PXT4_9NEOP</name>
<dbReference type="CTD" id="7939"/>
<organism evidence="13">
    <name type="scientific">Pararge aegeria</name>
    <name type="common">speckled wood butterfly</name>
    <dbReference type="NCBI Taxonomy" id="116150"/>
    <lineage>
        <taxon>Eukaryota</taxon>
        <taxon>Metazoa</taxon>
        <taxon>Ecdysozoa</taxon>
        <taxon>Arthropoda</taxon>
        <taxon>Hexapoda</taxon>
        <taxon>Insecta</taxon>
        <taxon>Pterygota</taxon>
        <taxon>Neoptera</taxon>
        <taxon>Endopterygota</taxon>
        <taxon>Lepidoptera</taxon>
        <taxon>Glossata</taxon>
        <taxon>Ditrysia</taxon>
        <taxon>Papilionoidea</taxon>
        <taxon>Nymphalidae</taxon>
        <taxon>Satyrinae</taxon>
        <taxon>Satyrini</taxon>
        <taxon>Parargina</taxon>
        <taxon>Pararge</taxon>
    </lineage>
</organism>
<dbReference type="SUPFAM" id="SSF89009">
    <property type="entry name" value="GAT-like domain"/>
    <property type="match status" value="1"/>
</dbReference>
<protein>
    <submittedName>
        <fullName evidence="13">Phosphatidylinositol-binding clathrin assembly protein</fullName>
    </submittedName>
</protein>
<dbReference type="GO" id="GO:0030136">
    <property type="term" value="C:clathrin-coated vesicle"/>
    <property type="evidence" value="ECO:0007669"/>
    <property type="project" value="UniProtKB-SubCell"/>
</dbReference>
<dbReference type="InterPro" id="IPR045192">
    <property type="entry name" value="AP180-like"/>
</dbReference>
<dbReference type="GO" id="GO:0040011">
    <property type="term" value="P:locomotion"/>
    <property type="evidence" value="ECO:0007669"/>
    <property type="project" value="UniProtKB-ARBA"/>
</dbReference>
<dbReference type="PANTHER" id="PTHR22951">
    <property type="entry name" value="CLATHRIN ASSEMBLY PROTEIN"/>
    <property type="match status" value="1"/>
</dbReference>
<feature type="compositionally biased region" description="Polar residues" evidence="11">
    <location>
        <begin position="370"/>
        <end position="383"/>
    </location>
</feature>
<dbReference type="InterPro" id="IPR014712">
    <property type="entry name" value="ANTH_dom_sf"/>
</dbReference>
<dbReference type="GO" id="GO:0005905">
    <property type="term" value="C:clathrin-coated pit"/>
    <property type="evidence" value="ECO:0007669"/>
    <property type="project" value="UniProtKB-SubCell"/>
</dbReference>
<keyword evidence="5" id="KW-0254">Endocytosis</keyword>
<dbReference type="Gene3D" id="1.20.58.150">
    <property type="entry name" value="ANTH domain"/>
    <property type="match status" value="1"/>
</dbReference>
<keyword evidence="9" id="KW-0968">Cytoplasmic vesicle</keyword>
<dbReference type="FunFam" id="1.20.58.150:FF:000001">
    <property type="entry name" value="phosphatidylinositol-binding clathrin assembly protein-like isoform X1"/>
    <property type="match status" value="1"/>
</dbReference>
<dbReference type="GO" id="GO:0072583">
    <property type="term" value="P:clathrin-dependent endocytosis"/>
    <property type="evidence" value="ECO:0007669"/>
    <property type="project" value="InterPro"/>
</dbReference>
<dbReference type="InterPro" id="IPR008942">
    <property type="entry name" value="ENTH_VHS"/>
</dbReference>
<evidence type="ECO:0000256" key="2">
    <source>
        <dbReference type="ARBA" id="ARBA00004555"/>
    </source>
</evidence>
<dbReference type="GO" id="GO:0005545">
    <property type="term" value="F:1-phosphatidylinositol binding"/>
    <property type="evidence" value="ECO:0007669"/>
    <property type="project" value="InterPro"/>
</dbReference>
<dbReference type="GO" id="GO:0005546">
    <property type="term" value="F:phosphatidylinositol-4,5-bisphosphate binding"/>
    <property type="evidence" value="ECO:0007669"/>
    <property type="project" value="TreeGrafter"/>
</dbReference>
<dbReference type="PANTHER" id="PTHR22951:SF5">
    <property type="entry name" value="PHOSPHATIDYLINOSITOL-BINDING CLATHRIN ASSEMBLY PROTEIN LAP"/>
    <property type="match status" value="1"/>
</dbReference>
<comment type="subcellular location">
    <subcellularLocation>
        <location evidence="1">Cytoplasmic vesicle</location>
        <location evidence="1">Clathrin-coated vesicle</location>
    </subcellularLocation>
    <subcellularLocation>
        <location evidence="2">Golgi apparatus</location>
    </subcellularLocation>
    <subcellularLocation>
        <location evidence="3">Membrane</location>
        <location evidence="3">Clathrin-coated pit</location>
    </subcellularLocation>
</comment>
<dbReference type="PROSITE" id="PS50942">
    <property type="entry name" value="ENTH"/>
    <property type="match status" value="1"/>
</dbReference>
<keyword evidence="7" id="KW-0472">Membrane</keyword>
<feature type="compositionally biased region" description="Low complexity" evidence="11">
    <location>
        <begin position="386"/>
        <end position="397"/>
    </location>
</feature>
<dbReference type="GeneID" id="120633935"/>
<feature type="domain" description="ENTH" evidence="12">
    <location>
        <begin position="21"/>
        <end position="152"/>
    </location>
</feature>
<evidence type="ECO:0000256" key="9">
    <source>
        <dbReference type="ARBA" id="ARBA00023329"/>
    </source>
</evidence>
<evidence type="ECO:0000313" key="13">
    <source>
        <dbReference type="EMBL" id="JAA88077.1"/>
    </source>
</evidence>
<dbReference type="FunFam" id="1.25.40.90:FF:000017">
    <property type="entry name" value="Phosphatidylinositol-binding clathrin assembly protein LAP"/>
    <property type="match status" value="1"/>
</dbReference>
<evidence type="ECO:0000256" key="4">
    <source>
        <dbReference type="ARBA" id="ARBA00008011"/>
    </source>
</evidence>
<accession>S4PXT4</accession>
<dbReference type="Pfam" id="PF07651">
    <property type="entry name" value="ANTH"/>
    <property type="match status" value="1"/>
</dbReference>
<evidence type="ECO:0000259" key="12">
    <source>
        <dbReference type="PROSITE" id="PS50942"/>
    </source>
</evidence>
<dbReference type="SUPFAM" id="SSF48464">
    <property type="entry name" value="ENTH/VHS domain"/>
    <property type="match status" value="1"/>
</dbReference>
<keyword evidence="6" id="KW-0333">Golgi apparatus</keyword>
<dbReference type="SMART" id="SM00273">
    <property type="entry name" value="ENTH"/>
    <property type="match status" value="1"/>
</dbReference>
<sequence>MSGLNVMMAGQTINDRLLAARHSIAGQGLAKSVCKATTEEMIAPKKKHLDYLVHCTNEPNVSIPQLANLLVERTQNTNWVVVYKALITVHHLLAYGNERFTQYLASSNSTFQLSNFLDKSGVQGYDMSPFIRRYAKYLNEKALSYRTVAFDFCKVKRGKEEGSLRMMNAEKLLKTLPVLQAQLDALLEFDCTANDLTNGVINMCFMLLFRDLIRLFACYNDGIINLLEKYFDMNKKNCREALDLYKKFLIRMDRVGEFLKVAENVGIDKGDIPDLTKAPSSLLDALEGHLASLEGKKGSAANTPTQTASAQKNVASVMGALSSTSSSFGNAAASTRLDSQTNGNLFIDDSLKQQVLAEEEAAMNQYKNKVQSPTNSAANNPFLSTGPPAGQPQNQNQSIVDLFGPTPSDATNTNTSKASDDLLSLGNPFADMFGAAPATTASPAWQSNGFAAFPAAPSAPQPNTFVSEANFTNVFSNNDTAGQQTQQQQPGKVLTGDLDSSLAQLANNLTINKTASAQKPMLWSSPKNASKTTTAWSPQPMQATTGAGYRPMGHGMTLQPMPHTLPHSLPHTFHPPHFVLQQPAMVMGMNASNMMPMGAMQPMRPPIPPQPTNQFS</sequence>
<comment type="similarity">
    <text evidence="4">Belongs to the PICALM/SNAP91 family.</text>
</comment>
<dbReference type="GO" id="GO:0048268">
    <property type="term" value="P:clathrin coat assembly"/>
    <property type="evidence" value="ECO:0007669"/>
    <property type="project" value="InterPro"/>
</dbReference>
<proteinExistence type="inferred from homology"/>
<reference evidence="13" key="1">
    <citation type="journal article" date="2013" name="BMC Genomics">
        <title>Unscrambling butterfly oogenesis.</title>
        <authorList>
            <person name="Carter J.M."/>
            <person name="Baker S.C."/>
            <person name="Pink R."/>
            <person name="Carter D.R."/>
            <person name="Collins A."/>
            <person name="Tomlin J."/>
            <person name="Gibbs M."/>
            <person name="Breuker C.J."/>
        </authorList>
    </citation>
    <scope>NUCLEOTIDE SEQUENCE</scope>
    <source>
        <tissue evidence="13">Ovary</tissue>
    </source>
</reference>
<feature type="compositionally biased region" description="Polar residues" evidence="11">
    <location>
        <begin position="525"/>
        <end position="544"/>
    </location>
</feature>
<evidence type="ECO:0000256" key="3">
    <source>
        <dbReference type="ARBA" id="ARBA00004600"/>
    </source>
</evidence>
<evidence type="ECO:0000256" key="10">
    <source>
        <dbReference type="ARBA" id="ARBA00064895"/>
    </source>
</evidence>
<dbReference type="InterPro" id="IPR013809">
    <property type="entry name" value="ENTH"/>
</dbReference>
<dbReference type="GO" id="GO:0008021">
    <property type="term" value="C:synaptic vesicle"/>
    <property type="evidence" value="ECO:0007669"/>
    <property type="project" value="TreeGrafter"/>
</dbReference>
<dbReference type="GO" id="GO:0032050">
    <property type="term" value="F:clathrin heavy chain binding"/>
    <property type="evidence" value="ECO:0007669"/>
    <property type="project" value="TreeGrafter"/>
</dbReference>
<dbReference type="CDD" id="cd16985">
    <property type="entry name" value="ANTH_N_AP180"/>
    <property type="match status" value="1"/>
</dbReference>
<dbReference type="GO" id="GO:0016185">
    <property type="term" value="P:synaptic vesicle budding from presynaptic endocytic zone membrane"/>
    <property type="evidence" value="ECO:0007669"/>
    <property type="project" value="TreeGrafter"/>
</dbReference>
<keyword evidence="8" id="KW-0168">Coated pit</keyword>
<dbReference type="GO" id="GO:0000149">
    <property type="term" value="F:SNARE binding"/>
    <property type="evidence" value="ECO:0007669"/>
    <property type="project" value="TreeGrafter"/>
</dbReference>
<dbReference type="EMBL" id="GAIX01004483">
    <property type="protein sequence ID" value="JAA88077.1"/>
    <property type="molecule type" value="Transcribed_RNA"/>
</dbReference>
<feature type="region of interest" description="Disordered" evidence="11">
    <location>
        <begin position="522"/>
        <end position="544"/>
    </location>
</feature>
<evidence type="ECO:0000256" key="5">
    <source>
        <dbReference type="ARBA" id="ARBA00022583"/>
    </source>
</evidence>
<evidence type="ECO:0000256" key="1">
    <source>
        <dbReference type="ARBA" id="ARBA00004132"/>
    </source>
</evidence>